<dbReference type="GO" id="GO:0004747">
    <property type="term" value="F:ribokinase activity"/>
    <property type="evidence" value="ECO:0007669"/>
    <property type="project" value="UniProtKB-UniRule"/>
</dbReference>
<keyword evidence="12" id="KW-0963">Cytoplasm</keyword>
<evidence type="ECO:0000256" key="1">
    <source>
        <dbReference type="ARBA" id="ARBA00005380"/>
    </source>
</evidence>
<dbReference type="CDD" id="cd01174">
    <property type="entry name" value="ribokinase"/>
    <property type="match status" value="1"/>
</dbReference>
<dbReference type="GO" id="GO:0005524">
    <property type="term" value="F:ATP binding"/>
    <property type="evidence" value="ECO:0007669"/>
    <property type="project" value="UniProtKB-UniRule"/>
</dbReference>
<dbReference type="GO" id="GO:0046872">
    <property type="term" value="F:metal ion binding"/>
    <property type="evidence" value="ECO:0007669"/>
    <property type="project" value="UniProtKB-KW"/>
</dbReference>
<evidence type="ECO:0000313" key="14">
    <source>
        <dbReference type="EMBL" id="EGF91504.1"/>
    </source>
</evidence>
<accession>F4QMR3</accession>
<comment type="caution">
    <text evidence="12">Lacks conserved residue(s) required for the propagation of feature annotation.</text>
</comment>
<comment type="function">
    <text evidence="12">Catalyzes the phosphorylation of ribose at O-5 in a reaction requiring ATP and magnesium. The resulting D-ribose-5-phosphate can then be used either for sythesis of nucleotides, histidine, and tryptophan, or as a component of the pentose phosphate pathway.</text>
</comment>
<keyword evidence="4 12" id="KW-0808">Transferase</keyword>
<feature type="binding site" evidence="12">
    <location>
        <begin position="38"/>
        <end position="42"/>
    </location>
    <ligand>
        <name>substrate</name>
    </ligand>
</feature>
<comment type="catalytic activity">
    <reaction evidence="12">
        <text>D-ribose + ATP = D-ribose 5-phosphate + ADP + H(+)</text>
        <dbReference type="Rhea" id="RHEA:13697"/>
        <dbReference type="ChEBI" id="CHEBI:15378"/>
        <dbReference type="ChEBI" id="CHEBI:30616"/>
        <dbReference type="ChEBI" id="CHEBI:47013"/>
        <dbReference type="ChEBI" id="CHEBI:78346"/>
        <dbReference type="ChEBI" id="CHEBI:456216"/>
        <dbReference type="EC" id="2.7.1.15"/>
    </reaction>
</comment>
<keyword evidence="15" id="KW-1185">Reference proteome</keyword>
<dbReference type="RefSeq" id="WP_006273706.1">
    <property type="nucleotide sequence ID" value="NZ_GL883078.1"/>
</dbReference>
<keyword evidence="5 12" id="KW-0479">Metal-binding</keyword>
<sequence>MSIVVAGSINVDVFLDVTALPKPNETIIGKAMRQAIGGKGLNQAVACARLGATTHMIAAVGDDALAPQATGFLTANGVLIDHVKALAGATTGLANILVAEDGQNMIVVTPGANGLLSRDDIDAADSSIATASALIVQLEVPIPTVRHALERARAHGVMTVLNPAPVDPAAMALMPLADLVTPNETELMKLTGIPDLSDASLIAGLNALMVAGAKQALVTLGSEGCAALIAGNLVRLPAFRVKAVDATGAGDIFNGALVTRLVAGDDPVTALRYASAASALSVTVPSANACPTPAQVAELMAQQP</sequence>
<evidence type="ECO:0000256" key="5">
    <source>
        <dbReference type="ARBA" id="ARBA00022723"/>
    </source>
</evidence>
<name>F4QMR3_9CAUL</name>
<dbReference type="GO" id="GO:0005829">
    <property type="term" value="C:cytosol"/>
    <property type="evidence" value="ECO:0007669"/>
    <property type="project" value="TreeGrafter"/>
</dbReference>
<keyword evidence="9 12" id="KW-0460">Magnesium</keyword>
<reference evidence="15" key="1">
    <citation type="submission" date="2011-03" db="EMBL/GenBank/DDBJ databases">
        <title>Draft genome sequence of Brevundimonas diminuta.</title>
        <authorList>
            <person name="Brown P.J.B."/>
            <person name="Buechlein A."/>
            <person name="Hemmerich C."/>
            <person name="Brun Y.V."/>
        </authorList>
    </citation>
    <scope>NUCLEOTIDE SEQUENCE [LARGE SCALE GENOMIC DNA]</scope>
    <source>
        <strain evidence="15">C19</strain>
    </source>
</reference>
<feature type="binding site" evidence="12">
    <location>
        <position position="139"/>
    </location>
    <ligand>
        <name>substrate</name>
    </ligand>
</feature>
<dbReference type="UniPathway" id="UPA00916">
    <property type="reaction ID" value="UER00889"/>
</dbReference>
<evidence type="ECO:0000256" key="10">
    <source>
        <dbReference type="ARBA" id="ARBA00022958"/>
    </source>
</evidence>
<dbReference type="InterPro" id="IPR011877">
    <property type="entry name" value="Ribokinase"/>
</dbReference>
<evidence type="ECO:0000256" key="2">
    <source>
        <dbReference type="ARBA" id="ARBA00012035"/>
    </source>
</evidence>
<evidence type="ECO:0000256" key="3">
    <source>
        <dbReference type="ARBA" id="ARBA00016943"/>
    </source>
</evidence>
<feature type="binding site" evidence="12">
    <location>
        <position position="284"/>
    </location>
    <ligand>
        <name>K(+)</name>
        <dbReference type="ChEBI" id="CHEBI:29103"/>
    </ligand>
</feature>
<feature type="binding site" evidence="12">
    <location>
        <position position="183"/>
    </location>
    <ligand>
        <name>ATP</name>
        <dbReference type="ChEBI" id="CHEBI:30616"/>
    </ligand>
</feature>
<dbReference type="InterPro" id="IPR029056">
    <property type="entry name" value="Ribokinase-like"/>
</dbReference>
<evidence type="ECO:0000313" key="15">
    <source>
        <dbReference type="Proteomes" id="UP000006512"/>
    </source>
</evidence>
<evidence type="ECO:0000256" key="9">
    <source>
        <dbReference type="ARBA" id="ARBA00022842"/>
    </source>
</evidence>
<feature type="binding site" evidence="12">
    <location>
        <begin position="219"/>
        <end position="224"/>
    </location>
    <ligand>
        <name>ATP</name>
        <dbReference type="ChEBI" id="CHEBI:30616"/>
    </ligand>
</feature>
<dbReference type="PRINTS" id="PR00990">
    <property type="entry name" value="RIBOKINASE"/>
</dbReference>
<dbReference type="AlphaFoldDB" id="F4QMR3"/>
<protein>
    <recommendedName>
        <fullName evidence="3 12">Ribokinase</fullName>
        <shortName evidence="12">RK</shortName>
        <ecNumber evidence="2 12">2.7.1.15</ecNumber>
    </recommendedName>
</protein>
<comment type="subunit">
    <text evidence="12">Homodimer.</text>
</comment>
<dbReference type="HOGENOM" id="CLU_027634_2_0_5"/>
<keyword evidence="7 12" id="KW-0418">Kinase</keyword>
<dbReference type="EMBL" id="GL883078">
    <property type="protein sequence ID" value="EGF91504.1"/>
    <property type="molecule type" value="Genomic_DNA"/>
</dbReference>
<proteinExistence type="inferred from homology"/>
<evidence type="ECO:0000256" key="8">
    <source>
        <dbReference type="ARBA" id="ARBA00022840"/>
    </source>
</evidence>
<comment type="pathway">
    <text evidence="12">Carbohydrate metabolism; D-ribose degradation; D-ribose 5-phosphate from beta-D-ribopyranose: step 2/2.</text>
</comment>
<dbReference type="PANTHER" id="PTHR10584:SF166">
    <property type="entry name" value="RIBOKINASE"/>
    <property type="match status" value="1"/>
</dbReference>
<dbReference type="PANTHER" id="PTHR10584">
    <property type="entry name" value="SUGAR KINASE"/>
    <property type="match status" value="1"/>
</dbReference>
<dbReference type="GO" id="GO:0019303">
    <property type="term" value="P:D-ribose catabolic process"/>
    <property type="evidence" value="ECO:0007669"/>
    <property type="project" value="UniProtKB-UniRule"/>
</dbReference>
<feature type="binding site" evidence="12">
    <location>
        <position position="247"/>
    </location>
    <ligand>
        <name>K(+)</name>
        <dbReference type="ChEBI" id="CHEBI:29103"/>
    </ligand>
</feature>
<comment type="subcellular location">
    <subcellularLocation>
        <location evidence="12">Cytoplasm</location>
    </subcellularLocation>
</comment>
<dbReference type="Gene3D" id="3.40.1190.20">
    <property type="match status" value="1"/>
</dbReference>
<dbReference type="EC" id="2.7.1.15" evidence="2 12"/>
<feature type="binding site" evidence="12">
    <location>
        <position position="251"/>
    </location>
    <ligand>
        <name>substrate</name>
    </ligand>
</feature>
<feature type="binding site" evidence="12">
    <location>
        <begin position="250"/>
        <end position="251"/>
    </location>
    <ligand>
        <name>ATP</name>
        <dbReference type="ChEBI" id="CHEBI:30616"/>
    </ligand>
</feature>
<feature type="active site" description="Proton acceptor" evidence="12">
    <location>
        <position position="251"/>
    </location>
</feature>
<evidence type="ECO:0000256" key="12">
    <source>
        <dbReference type="HAMAP-Rule" id="MF_01987"/>
    </source>
</evidence>
<dbReference type="HAMAP" id="MF_01987">
    <property type="entry name" value="Ribokinase"/>
    <property type="match status" value="1"/>
</dbReference>
<keyword evidence="11 12" id="KW-0119">Carbohydrate metabolism</keyword>
<dbReference type="STRING" id="715226.ABI_29210"/>
<comment type="similarity">
    <text evidence="1">Belongs to the carbohydrate kinase pfkB family.</text>
</comment>
<dbReference type="SUPFAM" id="SSF53613">
    <property type="entry name" value="Ribokinase-like"/>
    <property type="match status" value="1"/>
</dbReference>
<evidence type="ECO:0000256" key="11">
    <source>
        <dbReference type="ARBA" id="ARBA00023277"/>
    </source>
</evidence>
<evidence type="ECO:0000256" key="4">
    <source>
        <dbReference type="ARBA" id="ARBA00022679"/>
    </source>
</evidence>
<feature type="binding site" evidence="12">
    <location>
        <begin position="10"/>
        <end position="12"/>
    </location>
    <ligand>
        <name>substrate</name>
    </ligand>
</feature>
<comment type="similarity">
    <text evidence="12">Belongs to the carbohydrate kinase PfkB family. Ribokinase subfamily.</text>
</comment>
<dbReference type="OrthoDB" id="9775849at2"/>
<dbReference type="Proteomes" id="UP000006512">
    <property type="component" value="Unassembled WGS sequence"/>
</dbReference>
<keyword evidence="6 12" id="KW-0547">Nucleotide-binding</keyword>
<keyword evidence="10 12" id="KW-0630">Potassium</keyword>
<dbReference type="eggNOG" id="COG0524">
    <property type="taxonomic scope" value="Bacteria"/>
</dbReference>
<organism evidence="14 15">
    <name type="scientific">Asticcacaulis biprosthecium C19</name>
    <dbReference type="NCBI Taxonomy" id="715226"/>
    <lineage>
        <taxon>Bacteria</taxon>
        <taxon>Pseudomonadati</taxon>
        <taxon>Pseudomonadota</taxon>
        <taxon>Alphaproteobacteria</taxon>
        <taxon>Caulobacterales</taxon>
        <taxon>Caulobacteraceae</taxon>
        <taxon>Asticcacaulis</taxon>
    </lineage>
</organism>
<dbReference type="InterPro" id="IPR011611">
    <property type="entry name" value="PfkB_dom"/>
</dbReference>
<evidence type="ECO:0000259" key="13">
    <source>
        <dbReference type="Pfam" id="PF00294"/>
    </source>
</evidence>
<dbReference type="PROSITE" id="PS00583">
    <property type="entry name" value="PFKB_KINASES_1"/>
    <property type="match status" value="1"/>
</dbReference>
<evidence type="ECO:0000256" key="7">
    <source>
        <dbReference type="ARBA" id="ARBA00022777"/>
    </source>
</evidence>
<comment type="activity regulation">
    <text evidence="12">Activated by a monovalent cation that binds near, but not in, the active site. The most likely occupant of the site in vivo is potassium. Ion binding induces a conformational change that may alter substrate affinity.</text>
</comment>
<feature type="domain" description="Carbohydrate kinase PfkB" evidence="13">
    <location>
        <begin position="2"/>
        <end position="292"/>
    </location>
</feature>
<comment type="cofactor">
    <cofactor evidence="12">
        <name>Mg(2+)</name>
        <dbReference type="ChEBI" id="CHEBI:18420"/>
    </cofactor>
    <text evidence="12">Requires a divalent cation, most likely magnesium in vivo, as an electrophilic catalyst to aid phosphoryl group transfer. It is the chelate of the metal and the nucleotide that is the actual substrate.</text>
</comment>
<gene>
    <name evidence="12" type="primary">rbsK</name>
    <name evidence="14" type="ORF">ABI_29210</name>
</gene>
<feature type="binding site" evidence="12">
    <location>
        <position position="281"/>
    </location>
    <ligand>
        <name>K(+)</name>
        <dbReference type="ChEBI" id="CHEBI:29103"/>
    </ligand>
</feature>
<dbReference type="Pfam" id="PF00294">
    <property type="entry name" value="PfkB"/>
    <property type="match status" value="1"/>
</dbReference>
<dbReference type="InterPro" id="IPR002173">
    <property type="entry name" value="Carboh/pur_kinase_PfkB_CS"/>
</dbReference>
<dbReference type="InterPro" id="IPR002139">
    <property type="entry name" value="Ribo/fructo_kinase"/>
</dbReference>
<keyword evidence="8 12" id="KW-0067">ATP-binding</keyword>
<feature type="binding site" evidence="12">
    <location>
        <position position="245"/>
    </location>
    <ligand>
        <name>K(+)</name>
        <dbReference type="ChEBI" id="CHEBI:29103"/>
    </ligand>
</feature>
<evidence type="ECO:0000256" key="6">
    <source>
        <dbReference type="ARBA" id="ARBA00022741"/>
    </source>
</evidence>